<organism evidence="2 3">
    <name type="scientific">Veronia pacifica</name>
    <dbReference type="NCBI Taxonomy" id="1080227"/>
    <lineage>
        <taxon>Bacteria</taxon>
        <taxon>Pseudomonadati</taxon>
        <taxon>Pseudomonadota</taxon>
        <taxon>Gammaproteobacteria</taxon>
        <taxon>Vibrionales</taxon>
        <taxon>Vibrionaceae</taxon>
        <taxon>Veronia</taxon>
    </lineage>
</organism>
<dbReference type="RefSeq" id="WP_068897950.1">
    <property type="nucleotide sequence ID" value="NZ_JBHUIF010000002.1"/>
</dbReference>
<evidence type="ECO:0000256" key="1">
    <source>
        <dbReference type="SAM" id="SignalP"/>
    </source>
</evidence>
<dbReference type="Proteomes" id="UP000094936">
    <property type="component" value="Unassembled WGS sequence"/>
</dbReference>
<reference evidence="2 3" key="1">
    <citation type="submission" date="2016-05" db="EMBL/GenBank/DDBJ databases">
        <title>Genomic Taxonomy of the Vibrionaceae.</title>
        <authorList>
            <person name="Gomez-Gil B."/>
            <person name="Enciso-Ibarra J."/>
        </authorList>
    </citation>
    <scope>NUCLEOTIDE SEQUENCE [LARGE SCALE GENOMIC DNA]</scope>
    <source>
        <strain evidence="2 3">CAIM 1920</strain>
    </source>
</reference>
<dbReference type="Gene3D" id="3.40.190.10">
    <property type="entry name" value="Periplasmic binding protein-like II"/>
    <property type="match status" value="2"/>
</dbReference>
<name>A0A1C3ES23_9GAMM</name>
<accession>A0A1C3ES23</accession>
<keyword evidence="3" id="KW-1185">Reference proteome</keyword>
<feature type="signal peptide" evidence="1">
    <location>
        <begin position="1"/>
        <end position="28"/>
    </location>
</feature>
<feature type="chain" id="PRO_5008673369" evidence="1">
    <location>
        <begin position="29"/>
        <end position="259"/>
    </location>
</feature>
<dbReference type="OrthoDB" id="6194758at2"/>
<proteinExistence type="predicted"/>
<evidence type="ECO:0000313" key="3">
    <source>
        <dbReference type="Proteomes" id="UP000094936"/>
    </source>
</evidence>
<dbReference type="SUPFAM" id="SSF53850">
    <property type="entry name" value="Periplasmic binding protein-like II"/>
    <property type="match status" value="1"/>
</dbReference>
<comment type="caution">
    <text evidence="2">The sequence shown here is derived from an EMBL/GenBank/DDBJ whole genome shotgun (WGS) entry which is preliminary data.</text>
</comment>
<dbReference type="EMBL" id="LYBM01000001">
    <property type="protein sequence ID" value="ODA36043.1"/>
    <property type="molecule type" value="Genomic_DNA"/>
</dbReference>
<dbReference type="STRING" id="1080227.A8L45_00060"/>
<gene>
    <name evidence="2" type="ORF">A8L45_00060</name>
</gene>
<sequence length="259" mass="29987">MLNQFINLTLYKFSFLAFLLSASFPISAWEIDYFVIKDQAEPFQIVDDRSRHSGIVSDIIQEAVRGTEHRVTPHVLPFKRMLAYLENNKSKNWIVYGSPIWAGIQSSNLSSTPIMTVQHSLLTYSDNTFTFDGPDDLEKSHVILLFGFDYPGLERFIQSGIISPIHVKTYKSAFALVESQRPRLAGFVEMDIRIKYNLRKSDRNIDDFRLYSLSEIVPDYGIYLSYSPNLDSEIQQFFDIKLAEMRLNGQLEKIISKYR</sequence>
<protein>
    <submittedName>
        <fullName evidence="2">Uncharacterized protein</fullName>
    </submittedName>
</protein>
<keyword evidence="1" id="KW-0732">Signal</keyword>
<dbReference type="AlphaFoldDB" id="A0A1C3ES23"/>
<evidence type="ECO:0000313" key="2">
    <source>
        <dbReference type="EMBL" id="ODA36043.1"/>
    </source>
</evidence>